<gene>
    <name evidence="1" type="ORF">METZ01_LOCUS113872</name>
</gene>
<evidence type="ECO:0000313" key="1">
    <source>
        <dbReference type="EMBL" id="SVA61018.1"/>
    </source>
</evidence>
<sequence length="80" mass="9103">MELNAVENMSREELVTALAAEKAKSEKQIVIKVSPKGCVQVNGIRRFPITFYKDEWATIFGLKDRIDTFIEENNSQLATK</sequence>
<proteinExistence type="predicted"/>
<reference evidence="1" key="1">
    <citation type="submission" date="2018-05" db="EMBL/GenBank/DDBJ databases">
        <authorList>
            <person name="Lanie J.A."/>
            <person name="Ng W.-L."/>
            <person name="Kazmierczak K.M."/>
            <person name="Andrzejewski T.M."/>
            <person name="Davidsen T.M."/>
            <person name="Wayne K.J."/>
            <person name="Tettelin H."/>
            <person name="Glass J.I."/>
            <person name="Rusch D."/>
            <person name="Podicherti R."/>
            <person name="Tsui H.-C.T."/>
            <person name="Winkler M.E."/>
        </authorList>
    </citation>
    <scope>NUCLEOTIDE SEQUENCE</scope>
</reference>
<name>A0A381X8L9_9ZZZZ</name>
<dbReference type="EMBL" id="UINC01014277">
    <property type="protein sequence ID" value="SVA61018.1"/>
    <property type="molecule type" value="Genomic_DNA"/>
</dbReference>
<dbReference type="AlphaFoldDB" id="A0A381X8L9"/>
<protein>
    <submittedName>
        <fullName evidence="1">Uncharacterized protein</fullName>
    </submittedName>
</protein>
<accession>A0A381X8L9</accession>
<organism evidence="1">
    <name type="scientific">marine metagenome</name>
    <dbReference type="NCBI Taxonomy" id="408172"/>
    <lineage>
        <taxon>unclassified sequences</taxon>
        <taxon>metagenomes</taxon>
        <taxon>ecological metagenomes</taxon>
    </lineage>
</organism>